<gene>
    <name evidence="1" type="ORF">J2S55_002580</name>
</gene>
<organism evidence="1 2">
    <name type="scientific">Streptosporangium brasiliense</name>
    <dbReference type="NCBI Taxonomy" id="47480"/>
    <lineage>
        <taxon>Bacteria</taxon>
        <taxon>Bacillati</taxon>
        <taxon>Actinomycetota</taxon>
        <taxon>Actinomycetes</taxon>
        <taxon>Streptosporangiales</taxon>
        <taxon>Streptosporangiaceae</taxon>
        <taxon>Streptosporangium</taxon>
    </lineage>
</organism>
<dbReference type="Proteomes" id="UP001230426">
    <property type="component" value="Unassembled WGS sequence"/>
</dbReference>
<dbReference type="RefSeq" id="WP_306860088.1">
    <property type="nucleotide sequence ID" value="NZ_JAUSRB010000002.1"/>
</dbReference>
<sequence length="234" mass="26087">MWFLDRTARQLRRHPALLTHHPADPDRLESLLRQYDPGLTTSGDWYVAKGTKVRRVEITERQAVLAGVPADRRGAIIARDGLRSVACLLLNGLASRLGGALHPPQEHDGHVDVEVRIGDRPPLGCERVAELLRPSLGERTVRHDHELGLCQIDGKQGDPIHVTYDWPPPDWPVAEPDHSVDLELDVDDPHRSDMETVYRAARSLAAAVGGVVYSMDLPVSRFEDIVPTRDRLSL</sequence>
<keyword evidence="2" id="KW-1185">Reference proteome</keyword>
<name>A0ABT9R3C5_9ACTN</name>
<comment type="caution">
    <text evidence="1">The sequence shown here is derived from an EMBL/GenBank/DDBJ whole genome shotgun (WGS) entry which is preliminary data.</text>
</comment>
<proteinExistence type="predicted"/>
<evidence type="ECO:0000313" key="1">
    <source>
        <dbReference type="EMBL" id="MDP9863314.1"/>
    </source>
</evidence>
<reference evidence="1 2" key="1">
    <citation type="submission" date="2023-07" db="EMBL/GenBank/DDBJ databases">
        <title>Sequencing the genomes of 1000 actinobacteria strains.</title>
        <authorList>
            <person name="Klenk H.-P."/>
        </authorList>
    </citation>
    <scope>NUCLEOTIDE SEQUENCE [LARGE SCALE GENOMIC DNA]</scope>
    <source>
        <strain evidence="1 2">DSM 44109</strain>
    </source>
</reference>
<dbReference type="EMBL" id="JAUSRB010000002">
    <property type="protein sequence ID" value="MDP9863314.1"/>
    <property type="molecule type" value="Genomic_DNA"/>
</dbReference>
<evidence type="ECO:0000313" key="2">
    <source>
        <dbReference type="Proteomes" id="UP001230426"/>
    </source>
</evidence>
<protein>
    <submittedName>
        <fullName evidence="1">Uncharacterized protein</fullName>
    </submittedName>
</protein>
<accession>A0ABT9R3C5</accession>